<dbReference type="InterPro" id="IPR027417">
    <property type="entry name" value="P-loop_NTPase"/>
</dbReference>
<keyword evidence="2" id="KW-0547">Nucleotide-binding</keyword>
<evidence type="ECO:0000256" key="4">
    <source>
        <dbReference type="ARBA" id="ARBA00034617"/>
    </source>
</evidence>
<proteinExistence type="inferred from homology"/>
<evidence type="ECO:0000313" key="10">
    <source>
        <dbReference type="EMBL" id="KAJ7707925.1"/>
    </source>
</evidence>
<keyword evidence="12" id="KW-0378">Hydrolase</keyword>
<dbReference type="GO" id="GO:0005694">
    <property type="term" value="C:chromosome"/>
    <property type="evidence" value="ECO:0007669"/>
    <property type="project" value="TreeGrafter"/>
</dbReference>
<dbReference type="EMBL" id="JARKIB010000013">
    <property type="protein sequence ID" value="KAJ7773369.1"/>
    <property type="molecule type" value="Genomic_DNA"/>
</dbReference>
<dbReference type="GO" id="GO:0005634">
    <property type="term" value="C:nucleus"/>
    <property type="evidence" value="ECO:0007669"/>
    <property type="project" value="TreeGrafter"/>
</dbReference>
<evidence type="ECO:0000256" key="7">
    <source>
        <dbReference type="SAM" id="MobiDB-lite"/>
    </source>
</evidence>
<evidence type="ECO:0000313" key="12">
    <source>
        <dbReference type="EMBL" id="KAJ7773369.1"/>
    </source>
</evidence>
<sequence>MTRNLRWQSSTGRDTIARIVKKLVPAWTSGLRPVQEELVSAILDSDDVLCCTATGDGKSCAFYIPILVLNEYNTNRADYPAGLPTRPNPVGIVVTPTKGLAANLVRELGRMKIRGFTYCRESLAEARRSGRNLADEIKNCDTWQVVCVDPEHLKTKDWRVISESSVFRAHLLYAAADEVHLINEWGTNFRVDFRGIGPFFRGRLPVTISIVGLSATLTPGKDTMAVCQSLGFFDGRFRMIHRTNERPDIQFSIQTLSHGLSGYEFPDLLPFLRSGRKTIFHFHSLATLFRCYVYIWRLQPNSANKMRRTRMYHSGCPPEYNEETIRLIDEDPELQIILATIAFANGINASSLLDSITVGSSGSPDTTYQEKGRVCRKEGARGRGVLLIQKSSIAQASKVLNSLSSTSAPQVKKKGVGKLTSSELMTREKAELITENHCYNAFWNRLYQNPPIETSTLDCIAVNRPLPCELCRLRANISLQFPAPDTAPNFPSLTPVTASKPPARTPKKLKLTRKERDSAEKRLKKYRDLIGVTEQRLGRFLEHPRIMFLPPSLVTVLLDKLLMIRSQRDLEPLVEAWYHRETHSAALFEVISQIRGGVEAKREAARTKKNAAARRKRTKRKRIDLSDVSDEGGDEGEEDNEHEAEEDEQGGEEEGSDNELPASIPLPPRHSSRLALQSVTNLEKRPRKAPRKAPTVAETTAEYGRQYKPRERRN</sequence>
<dbReference type="Proteomes" id="UP001215598">
    <property type="component" value="Unassembled WGS sequence"/>
</dbReference>
<reference evidence="12" key="1">
    <citation type="submission" date="2023-03" db="EMBL/GenBank/DDBJ databases">
        <title>Massive genome expansion in bonnet fungi (Mycena s.s.) driven by repeated elements and novel gene families across ecological guilds.</title>
        <authorList>
            <consortium name="Lawrence Berkeley National Laboratory"/>
            <person name="Harder C.B."/>
            <person name="Miyauchi S."/>
            <person name="Viragh M."/>
            <person name="Kuo A."/>
            <person name="Thoen E."/>
            <person name="Andreopoulos B."/>
            <person name="Lu D."/>
            <person name="Skrede I."/>
            <person name="Drula E."/>
            <person name="Henrissat B."/>
            <person name="Morin E."/>
            <person name="Kohler A."/>
            <person name="Barry K."/>
            <person name="LaButti K."/>
            <person name="Morin E."/>
            <person name="Salamov A."/>
            <person name="Lipzen A."/>
            <person name="Mereny Z."/>
            <person name="Hegedus B."/>
            <person name="Baldrian P."/>
            <person name="Stursova M."/>
            <person name="Weitz H."/>
            <person name="Taylor A."/>
            <person name="Grigoriev I.V."/>
            <person name="Nagy L.G."/>
            <person name="Martin F."/>
            <person name="Kauserud H."/>
        </authorList>
    </citation>
    <scope>NUCLEOTIDE SEQUENCE</scope>
    <source>
        <strain evidence="12">CBHHK182m</strain>
    </source>
</reference>
<dbReference type="EMBL" id="JARKIB010000061">
    <property type="protein sequence ID" value="KAJ7751644.1"/>
    <property type="molecule type" value="Genomic_DNA"/>
</dbReference>
<dbReference type="PANTHER" id="PTHR13710">
    <property type="entry name" value="DNA HELICASE RECQ FAMILY MEMBER"/>
    <property type="match status" value="1"/>
</dbReference>
<feature type="compositionally biased region" description="Basic residues" evidence="7">
    <location>
        <begin position="607"/>
        <end position="622"/>
    </location>
</feature>
<dbReference type="GO" id="GO:0043138">
    <property type="term" value="F:3'-5' DNA helicase activity"/>
    <property type="evidence" value="ECO:0007669"/>
    <property type="project" value="UniProtKB-EC"/>
</dbReference>
<comment type="catalytic activity">
    <reaction evidence="4">
        <text>Couples ATP hydrolysis with the unwinding of duplex DNA by translocating in the 3'-5' direction.</text>
        <dbReference type="EC" id="5.6.2.4"/>
    </reaction>
</comment>
<dbReference type="GO" id="GO:0003676">
    <property type="term" value="F:nucleic acid binding"/>
    <property type="evidence" value="ECO:0007669"/>
    <property type="project" value="InterPro"/>
</dbReference>
<evidence type="ECO:0000256" key="5">
    <source>
        <dbReference type="ARBA" id="ARBA00034808"/>
    </source>
</evidence>
<keyword evidence="3" id="KW-0067">ATP-binding</keyword>
<dbReference type="GO" id="GO:0000724">
    <property type="term" value="P:double-strand break repair via homologous recombination"/>
    <property type="evidence" value="ECO:0007669"/>
    <property type="project" value="TreeGrafter"/>
</dbReference>
<protein>
    <recommendedName>
        <fullName evidence="5">DNA 3'-5' helicase</fullName>
        <ecNumber evidence="5">5.6.2.4</ecNumber>
    </recommendedName>
</protein>
<evidence type="ECO:0000259" key="9">
    <source>
        <dbReference type="PROSITE" id="PS51194"/>
    </source>
</evidence>
<dbReference type="SMART" id="SM00487">
    <property type="entry name" value="DEXDc"/>
    <property type="match status" value="1"/>
</dbReference>
<evidence type="ECO:0000313" key="11">
    <source>
        <dbReference type="EMBL" id="KAJ7751644.1"/>
    </source>
</evidence>
<dbReference type="AlphaFoldDB" id="A0AAD7JWQ8"/>
<dbReference type="GO" id="GO:0016787">
    <property type="term" value="F:hydrolase activity"/>
    <property type="evidence" value="ECO:0007669"/>
    <property type="project" value="UniProtKB-KW"/>
</dbReference>
<dbReference type="GO" id="GO:0005737">
    <property type="term" value="C:cytoplasm"/>
    <property type="evidence" value="ECO:0007669"/>
    <property type="project" value="TreeGrafter"/>
</dbReference>
<dbReference type="InterPro" id="IPR014001">
    <property type="entry name" value="Helicase_ATP-bd"/>
</dbReference>
<evidence type="ECO:0000256" key="2">
    <source>
        <dbReference type="ARBA" id="ARBA00022741"/>
    </source>
</evidence>
<evidence type="ECO:0000256" key="1">
    <source>
        <dbReference type="ARBA" id="ARBA00005446"/>
    </source>
</evidence>
<dbReference type="EMBL" id="JARKIB010000440">
    <property type="protein sequence ID" value="KAJ7707925.1"/>
    <property type="molecule type" value="Genomic_DNA"/>
</dbReference>
<organism evidence="12 13">
    <name type="scientific">Mycena metata</name>
    <dbReference type="NCBI Taxonomy" id="1033252"/>
    <lineage>
        <taxon>Eukaryota</taxon>
        <taxon>Fungi</taxon>
        <taxon>Dikarya</taxon>
        <taxon>Basidiomycota</taxon>
        <taxon>Agaricomycotina</taxon>
        <taxon>Agaricomycetes</taxon>
        <taxon>Agaricomycetidae</taxon>
        <taxon>Agaricales</taxon>
        <taxon>Marasmiineae</taxon>
        <taxon>Mycenaceae</taxon>
        <taxon>Mycena</taxon>
    </lineage>
</organism>
<name>A0AAD7JWQ8_9AGAR</name>
<comment type="similarity">
    <text evidence="1">Belongs to the helicase family. RecQ subfamily.</text>
</comment>
<comment type="caution">
    <text evidence="12">The sequence shown here is derived from an EMBL/GenBank/DDBJ whole genome shotgun (WGS) entry which is preliminary data.</text>
</comment>
<accession>A0AAD7JWQ8</accession>
<dbReference type="SUPFAM" id="SSF52540">
    <property type="entry name" value="P-loop containing nucleoside triphosphate hydrolases"/>
    <property type="match status" value="1"/>
</dbReference>
<dbReference type="Pfam" id="PF00270">
    <property type="entry name" value="DEAD"/>
    <property type="match status" value="1"/>
</dbReference>
<dbReference type="PANTHER" id="PTHR13710:SF120">
    <property type="entry name" value="BIFUNCTIONAL 3'-5' EXONUCLEASE_ATP-DEPENDENT HELICASE WRN"/>
    <property type="match status" value="1"/>
</dbReference>
<keyword evidence="6" id="KW-0175">Coiled coil</keyword>
<feature type="domain" description="Helicase C-terminal" evidence="9">
    <location>
        <begin position="264"/>
        <end position="430"/>
    </location>
</feature>
<dbReference type="InterPro" id="IPR011545">
    <property type="entry name" value="DEAD/DEAH_box_helicase_dom"/>
</dbReference>
<keyword evidence="13" id="KW-1185">Reference proteome</keyword>
<dbReference type="PROSITE" id="PS51192">
    <property type="entry name" value="HELICASE_ATP_BIND_1"/>
    <property type="match status" value="1"/>
</dbReference>
<evidence type="ECO:0000256" key="3">
    <source>
        <dbReference type="ARBA" id="ARBA00022840"/>
    </source>
</evidence>
<evidence type="ECO:0000256" key="6">
    <source>
        <dbReference type="SAM" id="Coils"/>
    </source>
</evidence>
<dbReference type="EC" id="5.6.2.4" evidence="5"/>
<gene>
    <name evidence="12" type="ORF">B0H16DRAFT_1880795</name>
    <name evidence="11" type="ORF">B0H16DRAFT_1887475</name>
    <name evidence="10" type="ORF">B0H16DRAFT_1901298</name>
</gene>
<feature type="region of interest" description="Disordered" evidence="7">
    <location>
        <begin position="602"/>
        <end position="714"/>
    </location>
</feature>
<dbReference type="GO" id="GO:0005524">
    <property type="term" value="F:ATP binding"/>
    <property type="evidence" value="ECO:0007669"/>
    <property type="project" value="UniProtKB-KW"/>
</dbReference>
<dbReference type="InterPro" id="IPR001650">
    <property type="entry name" value="Helicase_C-like"/>
</dbReference>
<dbReference type="Gene3D" id="3.40.50.300">
    <property type="entry name" value="P-loop containing nucleotide triphosphate hydrolases"/>
    <property type="match status" value="2"/>
</dbReference>
<evidence type="ECO:0000313" key="13">
    <source>
        <dbReference type="Proteomes" id="UP001215598"/>
    </source>
</evidence>
<evidence type="ECO:0000259" key="8">
    <source>
        <dbReference type="PROSITE" id="PS51192"/>
    </source>
</evidence>
<feature type="domain" description="Helicase ATP-binding" evidence="8">
    <location>
        <begin position="39"/>
        <end position="222"/>
    </location>
</feature>
<feature type="compositionally biased region" description="Acidic residues" evidence="7">
    <location>
        <begin position="627"/>
        <end position="657"/>
    </location>
</feature>
<feature type="coiled-coil region" evidence="6">
    <location>
        <begin position="509"/>
        <end position="536"/>
    </location>
</feature>
<dbReference type="PROSITE" id="PS51194">
    <property type="entry name" value="HELICASE_CTER"/>
    <property type="match status" value="1"/>
</dbReference>
<dbReference type="GO" id="GO:0009378">
    <property type="term" value="F:four-way junction helicase activity"/>
    <property type="evidence" value="ECO:0007669"/>
    <property type="project" value="TreeGrafter"/>
</dbReference>